<organism evidence="1 2">
    <name type="scientific">Mycobacterium vicinigordonae</name>
    <dbReference type="NCBI Taxonomy" id="1719132"/>
    <lineage>
        <taxon>Bacteria</taxon>
        <taxon>Bacillati</taxon>
        <taxon>Actinomycetota</taxon>
        <taxon>Actinomycetes</taxon>
        <taxon>Mycobacteriales</taxon>
        <taxon>Mycobacteriaceae</taxon>
        <taxon>Mycobacterium</taxon>
    </lineage>
</organism>
<dbReference type="AlphaFoldDB" id="A0A7D6HZH8"/>
<proteinExistence type="predicted"/>
<dbReference type="KEGG" id="mgor:H0P51_06935"/>
<name>A0A7D6HZH8_9MYCO</name>
<protein>
    <submittedName>
        <fullName evidence="1">Uncharacterized protein</fullName>
    </submittedName>
</protein>
<dbReference type="EMBL" id="CP059165">
    <property type="protein sequence ID" value="QLL08655.1"/>
    <property type="molecule type" value="Genomic_DNA"/>
</dbReference>
<evidence type="ECO:0000313" key="1">
    <source>
        <dbReference type="EMBL" id="QLL08655.1"/>
    </source>
</evidence>
<evidence type="ECO:0000313" key="2">
    <source>
        <dbReference type="Proteomes" id="UP000510682"/>
    </source>
</evidence>
<sequence length="71" mass="7791">MSWKRYKGTAMADATLSGSALLAELEAYVRVHSPHLTDVRLDKATAAEGAPVDQGRRWYYVTYLADDGEGS</sequence>
<keyword evidence="2" id="KW-1185">Reference proteome</keyword>
<reference evidence="1 2" key="2">
    <citation type="submission" date="2020-07" db="EMBL/GenBank/DDBJ databases">
        <authorList>
            <person name="Yu X."/>
        </authorList>
    </citation>
    <scope>NUCLEOTIDE SEQUENCE [LARGE SCALE GENOMIC DNA]</scope>
    <source>
        <strain evidence="2">24</strain>
    </source>
</reference>
<reference evidence="2" key="3">
    <citation type="submission" date="2023-07" db="EMBL/GenBank/DDBJ databases">
        <title>Description of Mycobacterium gordonae subsp. intergordonae subsp.nov. and Mycobacterium gordonae subsp. gordonae subsp. nov.</title>
        <authorList>
            <person name="Huang H."/>
        </authorList>
    </citation>
    <scope>NUCLEOTIDE SEQUENCE [LARGE SCALE GENOMIC DNA]</scope>
    <source>
        <strain evidence="2">24</strain>
    </source>
</reference>
<reference evidence="2" key="1">
    <citation type="submission" date="2020-07" db="EMBL/GenBank/DDBJ databases">
        <title>Description of Mycobacterium gordonae subsp. intergordonae subsp.nov. and Mycobacterium gordonae subsp. gordonae subsp. nov.</title>
        <authorList>
            <person name="Yu X."/>
        </authorList>
    </citation>
    <scope>NUCLEOTIDE SEQUENCE [LARGE SCALE GENOMIC DNA]</scope>
    <source>
        <strain evidence="2">24</strain>
    </source>
</reference>
<accession>A0A7D6HZH8</accession>
<gene>
    <name evidence="1" type="ORF">H0P51_06935</name>
</gene>
<dbReference type="RefSeq" id="WP_180917240.1">
    <property type="nucleotide sequence ID" value="NZ_CP059165.1"/>
</dbReference>
<dbReference type="Proteomes" id="UP000510682">
    <property type="component" value="Chromosome"/>
</dbReference>